<dbReference type="InterPro" id="IPR035069">
    <property type="entry name" value="TTHA1013/TTHA0281-like"/>
</dbReference>
<dbReference type="Pfam" id="PF05534">
    <property type="entry name" value="HicB"/>
    <property type="match status" value="1"/>
</dbReference>
<dbReference type="InterPro" id="IPR010985">
    <property type="entry name" value="Ribbon_hlx_hlx"/>
</dbReference>
<dbReference type="InterPro" id="IPR008651">
    <property type="entry name" value="Uncharacterised_HicB"/>
</dbReference>
<sequence>MNTLTYKGYTARIDFDDRDNSLVGRLLGIQDIIGFHAESVADLHTAFEEAVDDYLEACEKIGKSPEKPVSGKLLLRVPPELHAAALIKAQAVGKSLNQLAIEALSREVRMG</sequence>
<comment type="caution">
    <text evidence="1">The sequence shown here is derived from an EMBL/GenBank/DDBJ whole genome shotgun (WGS) entry which is preliminary data.</text>
</comment>
<accession>A0ABS6A1B9</accession>
<name>A0ABS6A1B9_9PROT</name>
<dbReference type="Proteomes" id="UP000755654">
    <property type="component" value="Unassembled WGS sequence"/>
</dbReference>
<dbReference type="EMBL" id="JAAOMP010000154">
    <property type="protein sequence ID" value="MBU2761297.1"/>
    <property type="molecule type" value="Genomic_DNA"/>
</dbReference>
<dbReference type="RefSeq" id="WP_215884822.1">
    <property type="nucleotide sequence ID" value="NZ_JAAOMP010000154.1"/>
</dbReference>
<keyword evidence="2" id="KW-1185">Reference proteome</keyword>
<proteinExistence type="predicted"/>
<evidence type="ECO:0000313" key="2">
    <source>
        <dbReference type="Proteomes" id="UP000755654"/>
    </source>
</evidence>
<gene>
    <name evidence="1" type="ORF">HAP95_14270</name>
</gene>
<organism evidence="1 2">
    <name type="scientific">Acidithiobacillus sulfurivorans</name>
    <dbReference type="NCBI Taxonomy" id="1958756"/>
    <lineage>
        <taxon>Bacteria</taxon>
        <taxon>Pseudomonadati</taxon>
        <taxon>Pseudomonadota</taxon>
        <taxon>Acidithiobacillia</taxon>
        <taxon>Acidithiobacillales</taxon>
        <taxon>Acidithiobacillaceae</taxon>
        <taxon>Acidithiobacillus</taxon>
    </lineage>
</organism>
<dbReference type="SUPFAM" id="SSF143100">
    <property type="entry name" value="TTHA1013/TTHA0281-like"/>
    <property type="match status" value="1"/>
</dbReference>
<evidence type="ECO:0000313" key="1">
    <source>
        <dbReference type="EMBL" id="MBU2761297.1"/>
    </source>
</evidence>
<protein>
    <submittedName>
        <fullName evidence="1">Type II toxin-antitoxin system HicB family antitoxin</fullName>
    </submittedName>
</protein>
<dbReference type="SUPFAM" id="SSF47598">
    <property type="entry name" value="Ribbon-helix-helix"/>
    <property type="match status" value="1"/>
</dbReference>
<reference evidence="1 2" key="1">
    <citation type="journal article" date="2021" name="ISME J.">
        <title>Genomic evolution of the class Acidithiobacillia: deep-branching Proteobacteria living in extreme acidic conditions.</title>
        <authorList>
            <person name="Moya-Beltran A."/>
            <person name="Beard S."/>
            <person name="Rojas-Villalobos C."/>
            <person name="Issotta F."/>
            <person name="Gallardo Y."/>
            <person name="Ulloa R."/>
            <person name="Giaveno A."/>
            <person name="Degli Esposti M."/>
            <person name="Johnson D.B."/>
            <person name="Quatrini R."/>
        </authorList>
    </citation>
    <scope>NUCLEOTIDE SEQUENCE [LARGE SCALE GENOMIC DNA]</scope>
    <source>
        <strain evidence="1 2">RW2</strain>
    </source>
</reference>